<reference evidence="1" key="1">
    <citation type="submission" date="2020-12" db="EMBL/GenBank/DDBJ databases">
        <authorList>
            <person name="Mcmullen J.G."/>
        </authorList>
    </citation>
    <scope>NUCLEOTIDE SEQUENCE</scope>
    <source>
        <strain evidence="1">Dm-2019-70</strain>
    </source>
</reference>
<accession>A0A0D0G308</accession>
<dbReference type="Proteomes" id="UP000676478">
    <property type="component" value="Unassembled WGS sequence"/>
</dbReference>
<gene>
    <name evidence="1" type="ORF">JK167_13270</name>
</gene>
<sequence>MFVLVKVVSLGGLIDSFWLRVPTEFSNDLNSRDVILGFVPGDINLVVAEIQKMATTVPKRAKVGRLVTKLNRLDAIDLGSLVAEQVAQLLVERKV</sequence>
<evidence type="ECO:0000313" key="2">
    <source>
        <dbReference type="Proteomes" id="UP000676478"/>
    </source>
</evidence>
<name>A0A0D0G308_LEVBR</name>
<evidence type="ECO:0000313" key="1">
    <source>
        <dbReference type="EMBL" id="MBS1011776.1"/>
    </source>
</evidence>
<organism evidence="1 2">
    <name type="scientific">Levilactobacillus brevis</name>
    <name type="common">Lactobacillus brevis</name>
    <dbReference type="NCBI Taxonomy" id="1580"/>
    <lineage>
        <taxon>Bacteria</taxon>
        <taxon>Bacillati</taxon>
        <taxon>Bacillota</taxon>
        <taxon>Bacilli</taxon>
        <taxon>Lactobacillales</taxon>
        <taxon>Lactobacillaceae</taxon>
        <taxon>Levilactobacillus</taxon>
    </lineage>
</organism>
<dbReference type="EMBL" id="JAERKF010000026">
    <property type="protein sequence ID" value="MBS1011776.1"/>
    <property type="molecule type" value="Genomic_DNA"/>
</dbReference>
<dbReference type="RefSeq" id="WP_042751055.1">
    <property type="nucleotide sequence ID" value="NC_012551.1"/>
</dbReference>
<dbReference type="AlphaFoldDB" id="A0A0D0G308"/>
<protein>
    <submittedName>
        <fullName evidence="1">Uncharacterized protein</fullName>
    </submittedName>
</protein>
<reference evidence="1" key="2">
    <citation type="submission" date="2022-09" db="EMBL/GenBank/DDBJ databases">
        <title>Genome-inferred correspondence between phylogeny and metabolic traits in the wild Drosophila gut microbiome.</title>
        <authorList>
            <person name="Bueno E."/>
            <person name="Blow F."/>
            <person name="Douglas A.E."/>
        </authorList>
    </citation>
    <scope>NUCLEOTIDE SEQUENCE</scope>
    <source>
        <strain evidence="1">Dm-2019-70</strain>
    </source>
</reference>
<proteinExistence type="predicted"/>
<comment type="caution">
    <text evidence="1">The sequence shown here is derived from an EMBL/GenBank/DDBJ whole genome shotgun (WGS) entry which is preliminary data.</text>
</comment>